<accession>A0A1F5VXI6</accession>
<name>A0A1F5VXI6_9BACT</name>
<organism evidence="1 2">
    <name type="scientific">Candidatus Fischerbacteria bacterium RBG_13_37_8</name>
    <dbReference type="NCBI Taxonomy" id="1817863"/>
    <lineage>
        <taxon>Bacteria</taxon>
        <taxon>Candidatus Fischeribacteriota</taxon>
    </lineage>
</organism>
<gene>
    <name evidence="1" type="ORF">A2Y62_05340</name>
</gene>
<dbReference type="EMBL" id="MFGW01000010">
    <property type="protein sequence ID" value="OGF68186.1"/>
    <property type="molecule type" value="Genomic_DNA"/>
</dbReference>
<sequence>MTIAQDGTYIVSGTTESFGSGDKNILVLKIDPDGMFYCIVGLLLIAFTEHWQRVGDLAASTIVIKKE</sequence>
<evidence type="ECO:0000313" key="1">
    <source>
        <dbReference type="EMBL" id="OGF68186.1"/>
    </source>
</evidence>
<dbReference type="AlphaFoldDB" id="A0A1F5VXI6"/>
<protein>
    <submittedName>
        <fullName evidence="1">Uncharacterized protein</fullName>
    </submittedName>
</protein>
<dbReference type="STRING" id="1817863.A2Y62_05340"/>
<dbReference type="Proteomes" id="UP000178943">
    <property type="component" value="Unassembled WGS sequence"/>
</dbReference>
<comment type="caution">
    <text evidence="1">The sequence shown here is derived from an EMBL/GenBank/DDBJ whole genome shotgun (WGS) entry which is preliminary data.</text>
</comment>
<proteinExistence type="predicted"/>
<evidence type="ECO:0000313" key="2">
    <source>
        <dbReference type="Proteomes" id="UP000178943"/>
    </source>
</evidence>
<reference evidence="1 2" key="1">
    <citation type="journal article" date="2016" name="Nat. Commun.">
        <title>Thousands of microbial genomes shed light on interconnected biogeochemical processes in an aquifer system.</title>
        <authorList>
            <person name="Anantharaman K."/>
            <person name="Brown C.T."/>
            <person name="Hug L.A."/>
            <person name="Sharon I."/>
            <person name="Castelle C.J."/>
            <person name="Probst A.J."/>
            <person name="Thomas B.C."/>
            <person name="Singh A."/>
            <person name="Wilkins M.J."/>
            <person name="Karaoz U."/>
            <person name="Brodie E.L."/>
            <person name="Williams K.H."/>
            <person name="Hubbard S.S."/>
            <person name="Banfield J.F."/>
        </authorList>
    </citation>
    <scope>NUCLEOTIDE SEQUENCE [LARGE SCALE GENOMIC DNA]</scope>
</reference>